<accession>A0ABD3H8V6</accession>
<dbReference type="InterPro" id="IPR032675">
    <property type="entry name" value="LRR_dom_sf"/>
</dbReference>
<dbReference type="AlphaFoldDB" id="A0ABD3H8V6"/>
<evidence type="ECO:0000313" key="5">
    <source>
        <dbReference type="Proteomes" id="UP001633002"/>
    </source>
</evidence>
<dbReference type="InterPro" id="IPR001810">
    <property type="entry name" value="F-box_dom"/>
</dbReference>
<evidence type="ECO:0000313" key="4">
    <source>
        <dbReference type="EMBL" id="KAL3686954.1"/>
    </source>
</evidence>
<name>A0ABD3H8V6_9MARC</name>
<feature type="domain" description="F-box/LRR-repeat protein 15-like leucin rich repeat" evidence="3">
    <location>
        <begin position="62"/>
        <end position="199"/>
    </location>
</feature>
<comment type="caution">
    <text evidence="4">The sequence shown here is derived from an EMBL/GenBank/DDBJ whole genome shotgun (WGS) entry which is preliminary data.</text>
</comment>
<evidence type="ECO:0000256" key="1">
    <source>
        <dbReference type="SAM" id="MobiDB-lite"/>
    </source>
</evidence>
<dbReference type="InterPro" id="IPR057207">
    <property type="entry name" value="FBXL15_LRR"/>
</dbReference>
<proteinExistence type="predicted"/>
<dbReference type="Pfam" id="PF25372">
    <property type="entry name" value="DUF7885"/>
    <property type="match status" value="2"/>
</dbReference>
<dbReference type="CDD" id="cd22159">
    <property type="entry name" value="F-box_AtTIR1-like"/>
    <property type="match status" value="1"/>
</dbReference>
<organism evidence="4 5">
    <name type="scientific">Riccia sorocarpa</name>
    <dbReference type="NCBI Taxonomy" id="122646"/>
    <lineage>
        <taxon>Eukaryota</taxon>
        <taxon>Viridiplantae</taxon>
        <taxon>Streptophyta</taxon>
        <taxon>Embryophyta</taxon>
        <taxon>Marchantiophyta</taxon>
        <taxon>Marchantiopsida</taxon>
        <taxon>Marchantiidae</taxon>
        <taxon>Marchantiales</taxon>
        <taxon>Ricciaceae</taxon>
        <taxon>Riccia</taxon>
    </lineage>
</organism>
<dbReference type="EMBL" id="JBJQOH010000004">
    <property type="protein sequence ID" value="KAL3686954.1"/>
    <property type="molecule type" value="Genomic_DNA"/>
</dbReference>
<protein>
    <submittedName>
        <fullName evidence="4">Uncharacterized protein</fullName>
    </submittedName>
</protein>
<dbReference type="PANTHER" id="PTHR13318">
    <property type="entry name" value="PARTNER OF PAIRED, ISOFORM B-RELATED"/>
    <property type="match status" value="1"/>
</dbReference>
<reference evidence="4 5" key="1">
    <citation type="submission" date="2024-09" db="EMBL/GenBank/DDBJ databases">
        <title>Chromosome-scale assembly of Riccia sorocarpa.</title>
        <authorList>
            <person name="Paukszto L."/>
        </authorList>
    </citation>
    <scope>NUCLEOTIDE SEQUENCE [LARGE SCALE GENOMIC DNA]</scope>
    <source>
        <strain evidence="4">LP-2024</strain>
        <tissue evidence="4">Aerial parts of the thallus</tissue>
    </source>
</reference>
<feature type="domain" description="F-box/LRR-repeat protein 15-like leucin rich repeat" evidence="3">
    <location>
        <begin position="213"/>
        <end position="332"/>
    </location>
</feature>
<feature type="domain" description="F-box" evidence="2">
    <location>
        <begin position="11"/>
        <end position="45"/>
    </location>
</feature>
<dbReference type="SUPFAM" id="SSF52047">
    <property type="entry name" value="RNI-like"/>
    <property type="match status" value="1"/>
</dbReference>
<sequence>MAEGEQCGTSIDDLPEECLLIIASHLSNKNDRDSFSSTCRRWLRVESSLRHTLNLSHRYQHDKGYGYILECLLNRFQAVNIISFTGCEKLSDSALTVLESKCPQLRKLYLDRCLSITDDGLGSLGFSSLEFLSLYRCNVSDSGLGHISKACPSLTGLNLSYCSSVTDAGISALGRGCLGLKYMSISNSHEIRGAGFSSFASLIRLDADCCNLSDEGFSLATQGCERLGYLDLSSPRNCSFQLGPLGFTSIGRFCKNLQVLNLKLCRALDDGAVTEIARGCQALKELNLAVCTGIKEEGWRAVADHCTSLEVLHVNRCRSLTNEGLAHLRNGCPHLERLYMNGCPLVSRLAVELFKLHRCQVAVMTLEYLGRNLGLMCKLPQPNGPPNSSEGDWGSRPSFQRAFT</sequence>
<keyword evidence="5" id="KW-1185">Reference proteome</keyword>
<feature type="region of interest" description="Disordered" evidence="1">
    <location>
        <begin position="382"/>
        <end position="404"/>
    </location>
</feature>
<dbReference type="InterPro" id="IPR006553">
    <property type="entry name" value="Leu-rich_rpt_Cys-con_subtyp"/>
</dbReference>
<evidence type="ECO:0000259" key="3">
    <source>
        <dbReference type="Pfam" id="PF25372"/>
    </source>
</evidence>
<evidence type="ECO:0000259" key="2">
    <source>
        <dbReference type="Pfam" id="PF12937"/>
    </source>
</evidence>
<dbReference type="Proteomes" id="UP001633002">
    <property type="component" value="Unassembled WGS sequence"/>
</dbReference>
<gene>
    <name evidence="4" type="ORF">R1sor_013263</name>
</gene>
<dbReference type="PANTHER" id="PTHR13318:SF190">
    <property type="entry name" value="PARTNER OF PAIRED, ISOFORM B"/>
    <property type="match status" value="1"/>
</dbReference>
<dbReference type="SMART" id="SM00367">
    <property type="entry name" value="LRR_CC"/>
    <property type="match status" value="8"/>
</dbReference>
<dbReference type="Gene3D" id="3.80.10.10">
    <property type="entry name" value="Ribonuclease Inhibitor"/>
    <property type="match status" value="2"/>
</dbReference>
<dbReference type="Pfam" id="PF12937">
    <property type="entry name" value="F-box-like"/>
    <property type="match status" value="1"/>
</dbReference>